<dbReference type="Proteomes" id="UP000663419">
    <property type="component" value="Chromosome 4"/>
</dbReference>
<evidence type="ECO:0000313" key="2">
    <source>
        <dbReference type="Proteomes" id="UP000663419"/>
    </source>
</evidence>
<organism evidence="1 2">
    <name type="scientific">Ajellomyces capsulatus (strain H88)</name>
    <name type="common">Darling's disease fungus</name>
    <name type="synonym">Histoplasma capsulatum</name>
    <dbReference type="NCBI Taxonomy" id="544711"/>
    <lineage>
        <taxon>Eukaryota</taxon>
        <taxon>Fungi</taxon>
        <taxon>Dikarya</taxon>
        <taxon>Ascomycota</taxon>
        <taxon>Pezizomycotina</taxon>
        <taxon>Eurotiomycetes</taxon>
        <taxon>Eurotiomycetidae</taxon>
        <taxon>Onygenales</taxon>
        <taxon>Ajellomycetaceae</taxon>
        <taxon>Histoplasma</taxon>
    </lineage>
</organism>
<protein>
    <submittedName>
        <fullName evidence="1">Uncharacterized protein</fullName>
    </submittedName>
</protein>
<name>A0A8A1LTF8_AJEC8</name>
<dbReference type="EMBL" id="CP069105">
    <property type="protein sequence ID" value="QSS55853.1"/>
    <property type="molecule type" value="Genomic_DNA"/>
</dbReference>
<proteinExistence type="predicted"/>
<accession>A0A8A1LTF8</accession>
<dbReference type="AlphaFoldDB" id="A0A8A1LTF8"/>
<evidence type="ECO:0000313" key="1">
    <source>
        <dbReference type="EMBL" id="QSS55853.1"/>
    </source>
</evidence>
<sequence>MEAQGWFIVTISSPCHEDPNTIYLAGLDIIYKSCLVIPSNPIPTPIPSLKLFLYPLTTFNYHHHVHLSSCPYPH</sequence>
<reference evidence="1" key="1">
    <citation type="submission" date="2021-01" db="EMBL/GenBank/DDBJ databases">
        <title>Chromosome-level genome assembly of a human fungal pathogen reveals clustering of transcriptionally co-regulated genes.</title>
        <authorList>
            <person name="Voorhies M."/>
            <person name="Cohen S."/>
            <person name="Shea T.P."/>
            <person name="Petrus S."/>
            <person name="Munoz J.F."/>
            <person name="Poplawski S."/>
            <person name="Goldman W.E."/>
            <person name="Michael T."/>
            <person name="Cuomo C.A."/>
            <person name="Sil A."/>
            <person name="Beyhan S."/>
        </authorList>
    </citation>
    <scope>NUCLEOTIDE SEQUENCE</scope>
    <source>
        <strain evidence="1">H88</strain>
    </source>
</reference>
<dbReference type="VEuPathDB" id="FungiDB:I7I53_03849"/>
<gene>
    <name evidence="1" type="ORF">I7I53_03849</name>
</gene>